<dbReference type="AlphaFoldDB" id="A0AAU7C3W2"/>
<dbReference type="InterPro" id="IPR001387">
    <property type="entry name" value="Cro/C1-type_HTH"/>
</dbReference>
<dbReference type="InterPro" id="IPR010982">
    <property type="entry name" value="Lambda_DNA-bd_dom_sf"/>
</dbReference>
<keyword evidence="1" id="KW-0238">DNA-binding</keyword>
<dbReference type="KEGG" id="lalo:ABC765_02260"/>
<dbReference type="PROSITE" id="PS50943">
    <property type="entry name" value="HTH_CROC1"/>
    <property type="match status" value="1"/>
</dbReference>
<dbReference type="Pfam" id="PF01381">
    <property type="entry name" value="HTH_3"/>
    <property type="match status" value="1"/>
</dbReference>
<evidence type="ECO:0000259" key="2">
    <source>
        <dbReference type="PROSITE" id="PS50943"/>
    </source>
</evidence>
<gene>
    <name evidence="3" type="ORF">ABC765_02260</name>
</gene>
<dbReference type="SMART" id="SM00530">
    <property type="entry name" value="HTH_XRE"/>
    <property type="match status" value="1"/>
</dbReference>
<dbReference type="EMBL" id="CP154878">
    <property type="protein sequence ID" value="XBG95969.1"/>
    <property type="molecule type" value="Genomic_DNA"/>
</dbReference>
<dbReference type="GO" id="GO:0003677">
    <property type="term" value="F:DNA binding"/>
    <property type="evidence" value="ECO:0007669"/>
    <property type="project" value="UniProtKB-KW"/>
</dbReference>
<evidence type="ECO:0000256" key="1">
    <source>
        <dbReference type="ARBA" id="ARBA00023125"/>
    </source>
</evidence>
<protein>
    <submittedName>
        <fullName evidence="3">Helix-turn-helix transcriptional regulator</fullName>
    </submittedName>
</protein>
<dbReference type="PANTHER" id="PTHR46558">
    <property type="entry name" value="TRACRIPTIONAL REGULATORY PROTEIN-RELATED-RELATED"/>
    <property type="match status" value="1"/>
</dbReference>
<name>A0AAU7C3W2_9LACO</name>
<dbReference type="RefSeq" id="WP_347980621.1">
    <property type="nucleotide sequence ID" value="NZ_CP154878.1"/>
</dbReference>
<accession>A0AAU7C3W2</accession>
<proteinExistence type="predicted"/>
<sequence length="209" mass="24446">MNKQPKNRNRIKELRLEQHKTQKDLANYLNVTPQAIAYYEKGLREPPLKYWQKLSEFFNVPPSYLQGLSDDKNNWFKNLPRYPKYKLKNEIKHLVDTGKLDENADFKTKANIAMQSLDNHPAEDELGVIEEVHNKLIDLLIYVYDAFYQEPKKGDSSSSKRDLKSGMTEETLIKIVDILNQALWDIAKIAIHLDGHNPEPYDPDKHKLK</sequence>
<organism evidence="3">
    <name type="scientific">Limosilactobacillus allomucosae</name>
    <dbReference type="NCBI Taxonomy" id="3142938"/>
    <lineage>
        <taxon>Bacteria</taxon>
        <taxon>Bacillati</taxon>
        <taxon>Bacillota</taxon>
        <taxon>Bacilli</taxon>
        <taxon>Lactobacillales</taxon>
        <taxon>Lactobacillaceae</taxon>
        <taxon>Limosilactobacillus</taxon>
    </lineage>
</organism>
<evidence type="ECO:0000313" key="3">
    <source>
        <dbReference type="EMBL" id="XBG95969.1"/>
    </source>
</evidence>
<dbReference type="PANTHER" id="PTHR46558:SF4">
    <property type="entry name" value="DNA-BIDING PHAGE PROTEIN"/>
    <property type="match status" value="1"/>
</dbReference>
<feature type="domain" description="HTH cro/C1-type" evidence="2">
    <location>
        <begin position="11"/>
        <end position="65"/>
    </location>
</feature>
<dbReference type="Gene3D" id="1.10.260.40">
    <property type="entry name" value="lambda repressor-like DNA-binding domains"/>
    <property type="match status" value="1"/>
</dbReference>
<dbReference type="CDD" id="cd00093">
    <property type="entry name" value="HTH_XRE"/>
    <property type="match status" value="1"/>
</dbReference>
<dbReference type="SUPFAM" id="SSF47413">
    <property type="entry name" value="lambda repressor-like DNA-binding domains"/>
    <property type="match status" value="1"/>
</dbReference>
<reference evidence="3" key="1">
    <citation type="submission" date="2024-04" db="EMBL/GenBank/DDBJ databases">
        <title>Limosilactobacillus allomucosae sp. nov., a novel species isolated from wild boar faecal samples as a potential probiotics for domestic pigs.</title>
        <authorList>
            <person name="Chen B."/>
        </authorList>
    </citation>
    <scope>NUCLEOTIDE SEQUENCE</scope>
    <source>
        <strain evidence="3">WILCCON 0051</strain>
    </source>
</reference>